<evidence type="ECO:0000313" key="1">
    <source>
        <dbReference type="EMBL" id="DAF55280.1"/>
    </source>
</evidence>
<dbReference type="EMBL" id="BK032687">
    <property type="protein sequence ID" value="DAF55280.1"/>
    <property type="molecule type" value="Genomic_DNA"/>
</dbReference>
<name>A0A8S5SWJ4_9CAUD</name>
<organism evidence="1">
    <name type="scientific">Siphoviridae sp. ctZHD14</name>
    <dbReference type="NCBI Taxonomy" id="2827891"/>
    <lineage>
        <taxon>Viruses</taxon>
        <taxon>Duplodnaviria</taxon>
        <taxon>Heunggongvirae</taxon>
        <taxon>Uroviricota</taxon>
        <taxon>Caudoviricetes</taxon>
    </lineage>
</organism>
<proteinExistence type="predicted"/>
<protein>
    <submittedName>
        <fullName evidence="1">Uncharacterized protein</fullName>
    </submittedName>
</protein>
<reference evidence="1" key="1">
    <citation type="journal article" date="2021" name="Proc. Natl. Acad. Sci. U.S.A.">
        <title>A Catalog of Tens of Thousands of Viruses from Human Metagenomes Reveals Hidden Associations with Chronic Diseases.</title>
        <authorList>
            <person name="Tisza M.J."/>
            <person name="Buck C.B."/>
        </authorList>
    </citation>
    <scope>NUCLEOTIDE SEQUENCE</scope>
    <source>
        <strain evidence="1">CtZHD14</strain>
    </source>
</reference>
<accession>A0A8S5SWJ4</accession>
<sequence length="65" mass="7542">MFNIAFIPRGMRKLKKKDSARLSATMIFARLSEKTGGRLRCGTLKRLLKSLEKRSRSYDQVLVLR</sequence>